<gene>
    <name evidence="3" type="ORF">HH304_16050</name>
</gene>
<dbReference type="PROSITE" id="PS51257">
    <property type="entry name" value="PROKAR_LIPOPROTEIN"/>
    <property type="match status" value="1"/>
</dbReference>
<dbReference type="Proteomes" id="UP000559010">
    <property type="component" value="Unassembled WGS sequence"/>
</dbReference>
<evidence type="ECO:0000256" key="1">
    <source>
        <dbReference type="SAM" id="MobiDB-lite"/>
    </source>
</evidence>
<proteinExistence type="predicted"/>
<feature type="region of interest" description="Disordered" evidence="1">
    <location>
        <begin position="28"/>
        <end position="91"/>
    </location>
</feature>
<dbReference type="EMBL" id="JABBNU010000010">
    <property type="protein sequence ID" value="NMM49920.1"/>
    <property type="molecule type" value="Genomic_DNA"/>
</dbReference>
<reference evidence="3 4" key="1">
    <citation type="submission" date="2020-04" db="EMBL/GenBank/DDBJ databases">
        <title>Flammeovirgaceae bacterium KN852 isolated from deep sea.</title>
        <authorList>
            <person name="Zhang D.-C."/>
        </authorList>
    </citation>
    <scope>NUCLEOTIDE SEQUENCE [LARGE SCALE GENOMIC DNA]</scope>
    <source>
        <strain evidence="3 4">KN852</strain>
    </source>
</reference>
<dbReference type="AlphaFoldDB" id="A0A848J5X6"/>
<feature type="chain" id="PRO_5032361563" evidence="2">
    <location>
        <begin position="31"/>
        <end position="91"/>
    </location>
</feature>
<organism evidence="3 4">
    <name type="scientific">Marinigracilibium pacificum</name>
    <dbReference type="NCBI Taxonomy" id="2729599"/>
    <lineage>
        <taxon>Bacteria</taxon>
        <taxon>Pseudomonadati</taxon>
        <taxon>Bacteroidota</taxon>
        <taxon>Cytophagia</taxon>
        <taxon>Cytophagales</taxon>
        <taxon>Flammeovirgaceae</taxon>
        <taxon>Marinigracilibium</taxon>
    </lineage>
</organism>
<dbReference type="RefSeq" id="WP_169683506.1">
    <property type="nucleotide sequence ID" value="NZ_JABBNU010000010.1"/>
</dbReference>
<evidence type="ECO:0000313" key="4">
    <source>
        <dbReference type="Proteomes" id="UP000559010"/>
    </source>
</evidence>
<keyword evidence="2" id="KW-0732">Signal</keyword>
<name>A0A848J5X6_9BACT</name>
<evidence type="ECO:0000313" key="3">
    <source>
        <dbReference type="EMBL" id="NMM49920.1"/>
    </source>
</evidence>
<feature type="compositionally biased region" description="Basic and acidic residues" evidence="1">
    <location>
        <begin position="47"/>
        <end position="84"/>
    </location>
</feature>
<evidence type="ECO:0000256" key="2">
    <source>
        <dbReference type="SAM" id="SignalP"/>
    </source>
</evidence>
<comment type="caution">
    <text evidence="3">The sequence shown here is derived from an EMBL/GenBank/DDBJ whole genome shotgun (WGS) entry which is preliminary data.</text>
</comment>
<protein>
    <submittedName>
        <fullName evidence="3">Uncharacterized protein</fullName>
    </submittedName>
</protein>
<accession>A0A848J5X6</accession>
<feature type="compositionally biased region" description="Acidic residues" evidence="1">
    <location>
        <begin position="35"/>
        <end position="46"/>
    </location>
</feature>
<keyword evidence="4" id="KW-1185">Reference proteome</keyword>
<feature type="signal peptide" evidence="2">
    <location>
        <begin position="1"/>
        <end position="30"/>
    </location>
</feature>
<sequence>MITKKFKSLSTSLLAMAFFMVITLGSCGTAKEESSDTDDVTEQVEESTEHHSDDHEHSSDSTHEEHPAGEHPEGEHPEGEHPSSDDDGDSE</sequence>